<keyword evidence="2" id="KW-1185">Reference proteome</keyword>
<comment type="caution">
    <text evidence="1">The sequence shown here is derived from an EMBL/GenBank/DDBJ whole genome shotgun (WGS) entry which is preliminary data.</text>
</comment>
<reference evidence="1" key="1">
    <citation type="submission" date="2022-02" db="EMBL/GenBank/DDBJ databases">
        <title>Plant Genome Project.</title>
        <authorList>
            <person name="Zhang R.-G."/>
        </authorList>
    </citation>
    <scope>NUCLEOTIDE SEQUENCE</scope>
    <source>
        <strain evidence="1">AT1</strain>
    </source>
</reference>
<accession>A0ACC0MU77</accession>
<protein>
    <submittedName>
        <fullName evidence="1">Uncharacterized protein</fullName>
    </submittedName>
</protein>
<evidence type="ECO:0000313" key="1">
    <source>
        <dbReference type="EMBL" id="KAI8544535.1"/>
    </source>
</evidence>
<gene>
    <name evidence="1" type="ORF">RHMOL_Rhmol08G0304800</name>
</gene>
<organism evidence="1 2">
    <name type="scientific">Rhododendron molle</name>
    <name type="common">Chinese azalea</name>
    <name type="synonym">Azalea mollis</name>
    <dbReference type="NCBI Taxonomy" id="49168"/>
    <lineage>
        <taxon>Eukaryota</taxon>
        <taxon>Viridiplantae</taxon>
        <taxon>Streptophyta</taxon>
        <taxon>Embryophyta</taxon>
        <taxon>Tracheophyta</taxon>
        <taxon>Spermatophyta</taxon>
        <taxon>Magnoliopsida</taxon>
        <taxon>eudicotyledons</taxon>
        <taxon>Gunneridae</taxon>
        <taxon>Pentapetalae</taxon>
        <taxon>asterids</taxon>
        <taxon>Ericales</taxon>
        <taxon>Ericaceae</taxon>
        <taxon>Ericoideae</taxon>
        <taxon>Rhodoreae</taxon>
        <taxon>Rhododendron</taxon>
    </lineage>
</organism>
<name>A0ACC0MU77_RHOML</name>
<proteinExistence type="predicted"/>
<dbReference type="EMBL" id="CM046395">
    <property type="protein sequence ID" value="KAI8544535.1"/>
    <property type="molecule type" value="Genomic_DNA"/>
</dbReference>
<evidence type="ECO:0000313" key="2">
    <source>
        <dbReference type="Proteomes" id="UP001062846"/>
    </source>
</evidence>
<dbReference type="Proteomes" id="UP001062846">
    <property type="component" value="Chromosome 8"/>
</dbReference>
<sequence>MLMLLLLLLLLIQKNPWCLRIVDLISTFKKPTTDGLDQGTMSMVTGLVYSMLLACLSLTTQIQGQEDKSGFISIDCGMPEGYVEGNTYYSSDDTFVNTGINRNISPAYKTVDLDPRLATLRSFPQGNRTCYTLRPKQGKNNTYLIRAWFLYGNYDGLKNPPKFDLYIGVNLLEKLNLSMEDKTAKMTEIMYVASTDCIHVCLLNTGEGTPFISALELRHLNGPSYKSETGCLAYYERNFVGSYGENWITDDLGRSWSHKAVTASENISTPLSITESSNEYQLPLTMMQTGVKALNNIASNISLQYSLDVGGVNSKFYGYLHFCDVEETGNDGLREFDILLNGVRWPEPVQPLYLMTTTVPVEFHSTGEIRLTLARTTRSTLPPILNALEIYLEKELPLSDSCERTKNRNTIAIIVASVVPSIILLSAIAILWSLKRRRRTEGRTLKPRNRRFTYSEVVTITNNFERVIGKGGFATVFLGYLEDGTEVAVKMLSRPLSQGSEQFWTEAKLLVAISLAELLTTVHHRNVASLIGYCDRGSNTALLYEYMANGNLKECLLDENKAVLTWKQRLQIAIDAAQALDYLHNGCKPPIIHRDIKTANILLTENLQAKVADFGLSIIFPIEDGSHLSTGVVGTPGYRDPEYQITGRLTEKSDVYSFGVVLLELITGQPAYINSQATHIVQWVMPMLERGEIKSIADPRLQGDFDSNSVCKALETAMACVPSSPIQRLSMSQVLRELNECLEIYLASGGPLEILRDPQDLESSMSGQQAR</sequence>